<dbReference type="Gene3D" id="3.40.50.2300">
    <property type="match status" value="1"/>
</dbReference>
<dbReference type="EMBL" id="FXWK01000001">
    <property type="protein sequence ID" value="SMQ72215.1"/>
    <property type="molecule type" value="Genomic_DNA"/>
</dbReference>
<dbReference type="SUPFAM" id="SSF52172">
    <property type="entry name" value="CheY-like"/>
    <property type="match status" value="1"/>
</dbReference>
<dbReference type="InterPro" id="IPR001789">
    <property type="entry name" value="Sig_transdc_resp-reg_receiver"/>
</dbReference>
<proteinExistence type="predicted"/>
<reference evidence="4" key="1">
    <citation type="submission" date="2017-04" db="EMBL/GenBank/DDBJ databases">
        <authorList>
            <person name="Varghese N."/>
            <person name="Submissions S."/>
        </authorList>
    </citation>
    <scope>NUCLEOTIDE SEQUENCE [LARGE SCALE GENOMIC DNA]</scope>
</reference>
<evidence type="ECO:0000313" key="3">
    <source>
        <dbReference type="EMBL" id="SMQ72215.1"/>
    </source>
</evidence>
<organism evidence="3 4">
    <name type="scientific">Devosia lucknowensis</name>
    <dbReference type="NCBI Taxonomy" id="1096929"/>
    <lineage>
        <taxon>Bacteria</taxon>
        <taxon>Pseudomonadati</taxon>
        <taxon>Pseudomonadota</taxon>
        <taxon>Alphaproteobacteria</taxon>
        <taxon>Hyphomicrobiales</taxon>
        <taxon>Devosiaceae</taxon>
        <taxon>Devosia</taxon>
    </lineage>
</organism>
<comment type="caution">
    <text evidence="1">Lacks conserved residue(s) required for the propagation of feature annotation.</text>
</comment>
<accession>A0A1Y6FBN0</accession>
<protein>
    <recommendedName>
        <fullName evidence="2">Response regulatory domain-containing protein</fullName>
    </recommendedName>
</protein>
<sequence length="126" mass="13663">MLAGRTVLVVETEIIIALSIQSVLETLDAAHITIAGNPRDAQDDDALSLVGLAIIELELHRPASFELARKLHSRGIPIVGITADFRLREGVPELPGTPVIVKPVPDDDIIRAIRLRLDQNPLPDVT</sequence>
<dbReference type="Proteomes" id="UP000194474">
    <property type="component" value="Unassembled WGS sequence"/>
</dbReference>
<dbReference type="PROSITE" id="PS50110">
    <property type="entry name" value="RESPONSE_REGULATORY"/>
    <property type="match status" value="1"/>
</dbReference>
<dbReference type="InterPro" id="IPR011006">
    <property type="entry name" value="CheY-like_superfamily"/>
</dbReference>
<dbReference type="OrthoDB" id="582170at2"/>
<feature type="domain" description="Response regulatory" evidence="2">
    <location>
        <begin position="6"/>
        <end position="117"/>
    </location>
</feature>
<name>A0A1Y6FBN0_9HYPH</name>
<dbReference type="GO" id="GO:0000160">
    <property type="term" value="P:phosphorelay signal transduction system"/>
    <property type="evidence" value="ECO:0007669"/>
    <property type="project" value="InterPro"/>
</dbReference>
<dbReference type="RefSeq" id="WP_086470343.1">
    <property type="nucleotide sequence ID" value="NZ_FXWK01000001.1"/>
</dbReference>
<dbReference type="AlphaFoldDB" id="A0A1Y6FBN0"/>
<evidence type="ECO:0000313" key="4">
    <source>
        <dbReference type="Proteomes" id="UP000194474"/>
    </source>
</evidence>
<evidence type="ECO:0000259" key="2">
    <source>
        <dbReference type="PROSITE" id="PS50110"/>
    </source>
</evidence>
<evidence type="ECO:0000256" key="1">
    <source>
        <dbReference type="PROSITE-ProRule" id="PRU00169"/>
    </source>
</evidence>
<keyword evidence="4" id="KW-1185">Reference proteome</keyword>
<gene>
    <name evidence="3" type="ORF">SAMN06295905_2088</name>
</gene>